<dbReference type="Proteomes" id="UP000664534">
    <property type="component" value="Unassembled WGS sequence"/>
</dbReference>
<feature type="chain" id="PRO_5034197795" evidence="1">
    <location>
        <begin position="18"/>
        <end position="324"/>
    </location>
</feature>
<keyword evidence="3" id="KW-1185">Reference proteome</keyword>
<evidence type="ECO:0000313" key="2">
    <source>
        <dbReference type="EMBL" id="CAF9919866.1"/>
    </source>
</evidence>
<keyword evidence="1" id="KW-0732">Signal</keyword>
<proteinExistence type="predicted"/>
<dbReference type="AlphaFoldDB" id="A0A8H3FFD2"/>
<reference evidence="2" key="1">
    <citation type="submission" date="2021-03" db="EMBL/GenBank/DDBJ databases">
        <authorList>
            <person name="Tagirdzhanova G."/>
        </authorList>
    </citation>
    <scope>NUCLEOTIDE SEQUENCE</scope>
</reference>
<protein>
    <submittedName>
        <fullName evidence="2">Uncharacterized protein</fullName>
    </submittedName>
</protein>
<dbReference type="OrthoDB" id="5344884at2759"/>
<feature type="signal peptide" evidence="1">
    <location>
        <begin position="1"/>
        <end position="17"/>
    </location>
</feature>
<sequence length="324" mass="35025">MKPHLFYLLRFLALTSAANTSPLLLNDTEVVNTAAHVGAIDPRFTIEAYFNGPKLPLVSCLVSTVDFLVVLALQDFSGSMGEAAWKIDDYPEVGIVVAPGTVGGRIEVRFVMWGLRQGAAHMIRLIRFQAVTFTLSWEGEKVGTIELVAWPSASQGTHTNSTWNPTQPSNLSIDNPPSSLSLLPQNATITTTNTQNGHLRVRTILTGSAVPLFDVFLLVMAVLVGAAELGPRERLRYYAFPATGAGLRIAFTESVPARTSPPFLEVRWLIRSMAFIPRCMVKMGASKEAEVFVEVDHVSVAEGLLGKNGGGIGLMNVDSNESVS</sequence>
<accession>A0A8H3FFD2</accession>
<evidence type="ECO:0000313" key="3">
    <source>
        <dbReference type="Proteomes" id="UP000664534"/>
    </source>
</evidence>
<name>A0A8H3FFD2_9LECA</name>
<gene>
    <name evidence="2" type="ORF">IMSHALPRED_004743</name>
</gene>
<dbReference type="EMBL" id="CAJPDT010000024">
    <property type="protein sequence ID" value="CAF9919866.1"/>
    <property type="molecule type" value="Genomic_DNA"/>
</dbReference>
<organism evidence="2 3">
    <name type="scientific">Imshaugia aleurites</name>
    <dbReference type="NCBI Taxonomy" id="172621"/>
    <lineage>
        <taxon>Eukaryota</taxon>
        <taxon>Fungi</taxon>
        <taxon>Dikarya</taxon>
        <taxon>Ascomycota</taxon>
        <taxon>Pezizomycotina</taxon>
        <taxon>Lecanoromycetes</taxon>
        <taxon>OSLEUM clade</taxon>
        <taxon>Lecanoromycetidae</taxon>
        <taxon>Lecanorales</taxon>
        <taxon>Lecanorineae</taxon>
        <taxon>Parmeliaceae</taxon>
        <taxon>Imshaugia</taxon>
    </lineage>
</organism>
<comment type="caution">
    <text evidence="2">The sequence shown here is derived from an EMBL/GenBank/DDBJ whole genome shotgun (WGS) entry which is preliminary data.</text>
</comment>
<evidence type="ECO:0000256" key="1">
    <source>
        <dbReference type="SAM" id="SignalP"/>
    </source>
</evidence>